<name>A0A485M5I4_9ZZZZ</name>
<gene>
    <name evidence="1" type="ORF">SCFA_610001</name>
</gene>
<proteinExistence type="predicted"/>
<evidence type="ECO:0000313" key="1">
    <source>
        <dbReference type="EMBL" id="VFU17080.1"/>
    </source>
</evidence>
<dbReference type="PANTHER" id="PTHR12526">
    <property type="entry name" value="GLYCOSYLTRANSFERASE"/>
    <property type="match status" value="1"/>
</dbReference>
<dbReference type="AlphaFoldDB" id="A0A485M5I4"/>
<reference evidence="1" key="1">
    <citation type="submission" date="2019-03" db="EMBL/GenBank/DDBJ databases">
        <authorList>
            <person name="Hao L."/>
        </authorList>
    </citation>
    <scope>NUCLEOTIDE SEQUENCE</scope>
</reference>
<organism evidence="1">
    <name type="scientific">anaerobic digester metagenome</name>
    <dbReference type="NCBI Taxonomy" id="1263854"/>
    <lineage>
        <taxon>unclassified sequences</taxon>
        <taxon>metagenomes</taxon>
        <taxon>ecological metagenomes</taxon>
    </lineage>
</organism>
<accession>A0A485M5I4</accession>
<dbReference type="Pfam" id="PF13692">
    <property type="entry name" value="Glyco_trans_1_4"/>
    <property type="match status" value="1"/>
</dbReference>
<dbReference type="Gene3D" id="3.40.50.2000">
    <property type="entry name" value="Glycogen Phosphorylase B"/>
    <property type="match status" value="1"/>
</dbReference>
<dbReference type="EMBL" id="CAADRM010000127">
    <property type="protein sequence ID" value="VFU17080.1"/>
    <property type="molecule type" value="Genomic_DNA"/>
</dbReference>
<protein>
    <submittedName>
        <fullName evidence="1">Uncharacterized protein</fullName>
    </submittedName>
</protein>
<sequence length="402" mass="46238">MPSFVIVTECGMPHGFAASNYVRLLADGLSRAGAQIKVLIPWHTERPEHPLNTCFKGSLCGFTYEYTTGDPIRPKELCKRVREVLRAHTHTCLRLKALKKQNRLDAVIYYGGHLENHIIYRSLSRLLKVPYISFLVEWYPAIPRQNISRRLYDRAFNYLTMTMTDAVVVISRYLELKVKEPRAIPFSPPRCYRMPILVNPRLWENVKPHQSHRPYVLFCADLEGYYRDACFAIRSMAKLGRQDMELMLIGSASDETRNCLQDFAERSGLRSRLIIYDHFVPGDTLRELFAGSQALLAPLHDDIRSKARFPSKIADYLMAARPVVSCNVGEVAEFLHNRVTAYLSQPDDIDDFVKSLRLALTDEAREQVAENGKSLALKNFDYRLQGKRLFDFITSLQRKETA</sequence>
<dbReference type="SUPFAM" id="SSF53756">
    <property type="entry name" value="UDP-Glycosyltransferase/glycogen phosphorylase"/>
    <property type="match status" value="1"/>
</dbReference>